<dbReference type="EMBL" id="UINC01000821">
    <property type="protein sequence ID" value="SUZ61687.1"/>
    <property type="molecule type" value="Genomic_DNA"/>
</dbReference>
<proteinExistence type="predicted"/>
<gene>
    <name evidence="1" type="ORF">METZ01_LOCUS14541</name>
</gene>
<organism evidence="1">
    <name type="scientific">marine metagenome</name>
    <dbReference type="NCBI Taxonomy" id="408172"/>
    <lineage>
        <taxon>unclassified sequences</taxon>
        <taxon>metagenomes</taxon>
        <taxon>ecological metagenomes</taxon>
    </lineage>
</organism>
<name>A0A381P5I1_9ZZZZ</name>
<evidence type="ECO:0000313" key="1">
    <source>
        <dbReference type="EMBL" id="SUZ61687.1"/>
    </source>
</evidence>
<dbReference type="AlphaFoldDB" id="A0A381P5I1"/>
<protein>
    <submittedName>
        <fullName evidence="1">Uncharacterized protein</fullName>
    </submittedName>
</protein>
<reference evidence="1" key="1">
    <citation type="submission" date="2018-05" db="EMBL/GenBank/DDBJ databases">
        <authorList>
            <person name="Lanie J.A."/>
            <person name="Ng W.-L."/>
            <person name="Kazmierczak K.M."/>
            <person name="Andrzejewski T.M."/>
            <person name="Davidsen T.M."/>
            <person name="Wayne K.J."/>
            <person name="Tettelin H."/>
            <person name="Glass J.I."/>
            <person name="Rusch D."/>
            <person name="Podicherti R."/>
            <person name="Tsui H.-C.T."/>
            <person name="Winkler M.E."/>
        </authorList>
    </citation>
    <scope>NUCLEOTIDE SEQUENCE</scope>
</reference>
<accession>A0A381P5I1</accession>
<sequence length="518" mass="55608">MKVRTVKQLVVLALILAPLGLGAQEFSSPVLAAGQFRVELSALFYFTDERFGRRVEGGSVIKGVEPLEFDFVDTAVGSRLFPAFEDLEADLTTAAGTAITPVVLGGTRAVLTRDVVWLPLRLDLGLRDWLTVGTTVPFSRRRAEFATSIQTDGADVGLPPGGAGTFLGEVFTANEALGGVVTTLCTADPSSPACSQATSLLAAGVGYHESLTRAYGDYGVFPLEGSGTGDALQSNTTSLVNAYQGVGVSFPATIPLATEVLTEATYLDLVSNPVYRVKGDSLQTWRSPWELGDVEIHANARLWSIGLDTAPDEPQPNLRLELGAGALYRLGSSRIGSPRNFLDTGSGDGQNDFELSGFGTLGVGRRLSMVGEFRYGIQQSILVLKRVTDPDRIFAPASAEQVVRWNPGDYMQVRVSPRFGLTEEIGLVLDLRYFTKKRDQYTSVEAGMGLDPGVLNLETAQESFGIGGGVVYSTIPSGRGWPIEARFLFQEAVSGNGGATPKTWRAEFGVRFLWGLWE</sequence>